<dbReference type="InterPro" id="IPR013749">
    <property type="entry name" value="PM/HMP-P_kinase-1"/>
</dbReference>
<dbReference type="GO" id="GO:0005829">
    <property type="term" value="C:cytosol"/>
    <property type="evidence" value="ECO:0007669"/>
    <property type="project" value="TreeGrafter"/>
</dbReference>
<dbReference type="NCBIfam" id="TIGR00687">
    <property type="entry name" value="pyridox_kin"/>
    <property type="match status" value="1"/>
</dbReference>
<keyword evidence="10" id="KW-0067">ATP-binding</keyword>
<dbReference type="GO" id="GO:0009443">
    <property type="term" value="P:pyridoxal 5'-phosphate salvage"/>
    <property type="evidence" value="ECO:0007669"/>
    <property type="project" value="InterPro"/>
</dbReference>
<accession>A0A1S3KHS9</accession>
<comment type="catalytic activity">
    <reaction evidence="12">
        <text>pyridoxamine + ATP = pyridoxamine 5'-phosphate + ADP + H(+)</text>
        <dbReference type="Rhea" id="RHEA:25104"/>
        <dbReference type="ChEBI" id="CHEBI:15378"/>
        <dbReference type="ChEBI" id="CHEBI:30616"/>
        <dbReference type="ChEBI" id="CHEBI:57761"/>
        <dbReference type="ChEBI" id="CHEBI:58451"/>
        <dbReference type="ChEBI" id="CHEBI:456216"/>
        <dbReference type="EC" id="2.7.1.35"/>
    </reaction>
    <physiologicalReaction direction="left-to-right" evidence="12">
        <dbReference type="Rhea" id="RHEA:25105"/>
    </physiologicalReaction>
</comment>
<evidence type="ECO:0000256" key="11">
    <source>
        <dbReference type="ARBA" id="ARBA00032808"/>
    </source>
</evidence>
<dbReference type="Proteomes" id="UP000085678">
    <property type="component" value="Unplaced"/>
</dbReference>
<evidence type="ECO:0000256" key="9">
    <source>
        <dbReference type="ARBA" id="ARBA00022777"/>
    </source>
</evidence>
<evidence type="ECO:0000259" key="15">
    <source>
        <dbReference type="Pfam" id="PF08543"/>
    </source>
</evidence>
<dbReference type="SUPFAM" id="SSF53613">
    <property type="entry name" value="Ribokinase-like"/>
    <property type="match status" value="1"/>
</dbReference>
<dbReference type="CDD" id="cd01173">
    <property type="entry name" value="pyridoxal_pyridoxamine_kinase"/>
    <property type="match status" value="1"/>
</dbReference>
<evidence type="ECO:0000313" key="17">
    <source>
        <dbReference type="RefSeq" id="XP_013421781.1"/>
    </source>
</evidence>
<keyword evidence="16" id="KW-1185">Reference proteome</keyword>
<dbReference type="Gene3D" id="3.40.1190.20">
    <property type="match status" value="1"/>
</dbReference>
<dbReference type="AlphaFoldDB" id="A0A1S3KHS9"/>
<dbReference type="PANTHER" id="PTHR10534">
    <property type="entry name" value="PYRIDOXAL KINASE"/>
    <property type="match status" value="1"/>
</dbReference>
<dbReference type="EC" id="2.7.1.35" evidence="5"/>
<evidence type="ECO:0000313" key="16">
    <source>
        <dbReference type="Proteomes" id="UP000085678"/>
    </source>
</evidence>
<evidence type="ECO:0000256" key="7">
    <source>
        <dbReference type="ARBA" id="ARBA00022679"/>
    </source>
</evidence>
<keyword evidence="8" id="KW-0547">Nucleotide-binding</keyword>
<evidence type="ECO:0000256" key="14">
    <source>
        <dbReference type="ARBA" id="ARBA00048524"/>
    </source>
</evidence>
<evidence type="ECO:0000256" key="1">
    <source>
        <dbReference type="ARBA" id="ARBA00004750"/>
    </source>
</evidence>
<dbReference type="UniPathway" id="UPA01068">
    <property type="reaction ID" value="UER00298"/>
</dbReference>
<reference evidence="17" key="1">
    <citation type="submission" date="2025-08" db="UniProtKB">
        <authorList>
            <consortium name="RefSeq"/>
        </authorList>
    </citation>
    <scope>IDENTIFICATION</scope>
    <source>
        <tissue evidence="17">Gonads</tissue>
    </source>
</reference>
<comment type="catalytic activity">
    <reaction evidence="14">
        <text>pyridoxine + ATP = pyridoxine 5'-phosphate + ADP + H(+)</text>
        <dbReference type="Rhea" id="RHEA:25108"/>
        <dbReference type="ChEBI" id="CHEBI:15378"/>
        <dbReference type="ChEBI" id="CHEBI:16709"/>
        <dbReference type="ChEBI" id="CHEBI:30616"/>
        <dbReference type="ChEBI" id="CHEBI:58589"/>
        <dbReference type="ChEBI" id="CHEBI:456216"/>
        <dbReference type="EC" id="2.7.1.35"/>
    </reaction>
    <physiologicalReaction direction="left-to-right" evidence="14">
        <dbReference type="Rhea" id="RHEA:25109"/>
    </physiologicalReaction>
</comment>
<evidence type="ECO:0000256" key="12">
    <source>
        <dbReference type="ARBA" id="ARBA00047310"/>
    </source>
</evidence>
<gene>
    <name evidence="17" type="primary">LOC106181828</name>
</gene>
<dbReference type="GeneID" id="106181828"/>
<feature type="domain" description="Pyridoxamine kinase/Phosphomethylpyrimidine kinase" evidence="15">
    <location>
        <begin position="84"/>
        <end position="267"/>
    </location>
</feature>
<dbReference type="GO" id="GO:0008478">
    <property type="term" value="F:pyridoxal kinase activity"/>
    <property type="evidence" value="ECO:0007669"/>
    <property type="project" value="UniProtKB-EC"/>
</dbReference>
<dbReference type="PANTHER" id="PTHR10534:SF2">
    <property type="entry name" value="PYRIDOXAL KINASE"/>
    <property type="match status" value="1"/>
</dbReference>
<dbReference type="KEGG" id="lak:106181828"/>
<sequence>MMESAGRGRVLSIQSHVVSGYVGNKSATFPLQVLGFEVDAINSVQFSNHTGYKSFTGQVIKSDELGELIKGLQDNNLDKFSYLLTGYIGDPTFLHKVADVIKELKRVNPGLVYVCDPVMGDDGQMYVPSSLLAIYKEVILPLADVITPNQFEAELLTDIKINSEADAMKAMHCLHDRGINTVVISSTDLGSENVLIAMGSSTKNGSKTGIRLEIPKLPANFTGTGDLFAALLLAWMDKHAGNLKLACEKTISTIQVILKRTLKVAQELAGPGNHPSPGQLELRLIQSKRDIENPELCIEATEL</sequence>
<evidence type="ECO:0000256" key="5">
    <source>
        <dbReference type="ARBA" id="ARBA00012104"/>
    </source>
</evidence>
<dbReference type="RefSeq" id="XP_013421781.1">
    <property type="nucleotide sequence ID" value="XM_013566327.1"/>
</dbReference>
<name>A0A1S3KHS9_LINAN</name>
<evidence type="ECO:0000256" key="4">
    <source>
        <dbReference type="ARBA" id="ARBA00008805"/>
    </source>
</evidence>
<evidence type="ECO:0000256" key="13">
    <source>
        <dbReference type="ARBA" id="ARBA00047377"/>
    </source>
</evidence>
<dbReference type="FunCoup" id="A0A1S3KHS9">
    <property type="interactions" value="1345"/>
</dbReference>
<organism evidence="16 17">
    <name type="scientific">Lingula anatina</name>
    <name type="common">Brachiopod</name>
    <name type="synonym">Lingula unguis</name>
    <dbReference type="NCBI Taxonomy" id="7574"/>
    <lineage>
        <taxon>Eukaryota</taxon>
        <taxon>Metazoa</taxon>
        <taxon>Spiralia</taxon>
        <taxon>Lophotrochozoa</taxon>
        <taxon>Brachiopoda</taxon>
        <taxon>Linguliformea</taxon>
        <taxon>Lingulata</taxon>
        <taxon>Lingulida</taxon>
        <taxon>Linguloidea</taxon>
        <taxon>Lingulidae</taxon>
        <taxon>Lingula</taxon>
    </lineage>
</organism>
<evidence type="ECO:0000256" key="3">
    <source>
        <dbReference type="ARBA" id="ARBA00005210"/>
    </source>
</evidence>
<comment type="pathway">
    <text evidence="2">Cofactor metabolism; pyridoxal 5'-phosphate salvage; pyridoxine 5'-phosphate from pyridoxine: step 1/1.</text>
</comment>
<evidence type="ECO:0000256" key="2">
    <source>
        <dbReference type="ARBA" id="ARBA00004835"/>
    </source>
</evidence>
<comment type="pathway">
    <text evidence="3">Cofactor metabolism; pyridoxal 5'-phosphate salvage; pyridoxal 5'-phosphate from pyridoxal: step 1/1.</text>
</comment>
<dbReference type="InParanoid" id="A0A1S3KHS9"/>
<dbReference type="Pfam" id="PF08543">
    <property type="entry name" value="Phos_pyr_kin"/>
    <property type="match status" value="1"/>
</dbReference>
<evidence type="ECO:0000256" key="10">
    <source>
        <dbReference type="ARBA" id="ARBA00022840"/>
    </source>
</evidence>
<proteinExistence type="inferred from homology"/>
<comment type="similarity">
    <text evidence="4">Belongs to the pyridoxine kinase family.</text>
</comment>
<keyword evidence="9 17" id="KW-0418">Kinase</keyword>
<comment type="catalytic activity">
    <reaction evidence="13">
        <text>pyridoxal + ATP = pyridoxal 5'-phosphate + ADP + H(+)</text>
        <dbReference type="Rhea" id="RHEA:10224"/>
        <dbReference type="ChEBI" id="CHEBI:15378"/>
        <dbReference type="ChEBI" id="CHEBI:17310"/>
        <dbReference type="ChEBI" id="CHEBI:30616"/>
        <dbReference type="ChEBI" id="CHEBI:456216"/>
        <dbReference type="ChEBI" id="CHEBI:597326"/>
        <dbReference type="EC" id="2.7.1.35"/>
    </reaction>
    <physiologicalReaction direction="left-to-right" evidence="13">
        <dbReference type="Rhea" id="RHEA:10225"/>
    </physiologicalReaction>
</comment>
<comment type="pathway">
    <text evidence="1">Cofactor metabolism; pyridoxal 5'-phosphate salvage; pyridoxamine 5'-phosphate from pyridoxamine: step 1/1.</text>
</comment>
<evidence type="ECO:0000256" key="8">
    <source>
        <dbReference type="ARBA" id="ARBA00022741"/>
    </source>
</evidence>
<keyword evidence="7" id="KW-0808">Transferase</keyword>
<evidence type="ECO:0000256" key="6">
    <source>
        <dbReference type="ARBA" id="ARBA00018134"/>
    </source>
</evidence>
<dbReference type="InterPro" id="IPR004625">
    <property type="entry name" value="PyrdxlKinase"/>
</dbReference>
<dbReference type="OrthoDB" id="2104723at2759"/>
<dbReference type="STRING" id="7574.A0A1S3KHS9"/>
<dbReference type="GO" id="GO:0005524">
    <property type="term" value="F:ATP binding"/>
    <property type="evidence" value="ECO:0007669"/>
    <property type="project" value="UniProtKB-KW"/>
</dbReference>
<protein>
    <recommendedName>
        <fullName evidence="6">Pyridoxal kinase</fullName>
        <ecNumber evidence="5">2.7.1.35</ecNumber>
    </recommendedName>
    <alternativeName>
        <fullName evidence="11">Pyridoxine kinase</fullName>
    </alternativeName>
</protein>
<dbReference type="InterPro" id="IPR029056">
    <property type="entry name" value="Ribokinase-like"/>
</dbReference>